<dbReference type="PANTHER" id="PTHR22603">
    <property type="entry name" value="CHOLINE/ETHANOALAMINE KINASE"/>
    <property type="match status" value="1"/>
</dbReference>
<dbReference type="Proteomes" id="UP000799429">
    <property type="component" value="Unassembled WGS sequence"/>
</dbReference>
<dbReference type="PANTHER" id="PTHR22603:SF93">
    <property type="entry name" value="RE24176P"/>
    <property type="match status" value="1"/>
</dbReference>
<gene>
    <name evidence="4" type="ORF">M501DRAFT_91097</name>
</gene>
<sequence length="602" mass="67293">MADSASGPDRSLDMSRTPRSALMPRTGSYEDTTSPRSGSAKVVTIAEPESISPMMRGKNKEIDPFDLDASAPKQHRASVSGKRLSGRPPIERPGSKSSLRGSPSIENIADEISQAASRPNSRHNSIDQGLLAQITKWVQQERARRTARKTKSESTSVGPTLDQDEQSSGQLDGPAETQPKRLSDSSEGSVALDQLQALLDRTMNLNLGDRSSGGRQSIGHRLSSIRKLGRRSTAASSDNDVQDTELVVPSCDTILDNSKTMSYTGGGADDEGREDGSKRKDKEAWNAFKYEIVRLTHTLRLKGWRRVPLEKSGDIEVERLSGALTNAVYVVTPPKNISSRRTETDDGTASVAPSKPPNKLLLRIYGPQVEHLIDREAELQILRRLARKHIGPRLLGTFNNGRFEQFLHARTLTPKDLRDPETSKKIAKRMRELHEGIDLLAKEREDGAFVWRNWDKWVERCEQVITWLDKQILEPEASPTQTKSEAWKKRGLICGVEWHVFRQTVEKYRKWLDAQYGGSDRVKERLVFAHNDAQYGNILRLVPEGESPLLHPANEHKQLVVIDFEYANANLPGLEFANHFVSPLYALFCSPHFSSEPLSMSL</sequence>
<keyword evidence="5" id="KW-1185">Reference proteome</keyword>
<feature type="region of interest" description="Disordered" evidence="2">
    <location>
        <begin position="257"/>
        <end position="279"/>
    </location>
</feature>
<feature type="domain" description="Choline kinase N-terminal" evidence="3">
    <location>
        <begin position="239"/>
        <end position="310"/>
    </location>
</feature>
<dbReference type="Pfam" id="PF04428">
    <property type="entry name" value="Choline_kin_N"/>
    <property type="match status" value="1"/>
</dbReference>
<evidence type="ECO:0000256" key="2">
    <source>
        <dbReference type="SAM" id="MobiDB-lite"/>
    </source>
</evidence>
<dbReference type="GO" id="GO:0004103">
    <property type="term" value="F:choline kinase activity"/>
    <property type="evidence" value="ECO:0007669"/>
    <property type="project" value="TreeGrafter"/>
</dbReference>
<feature type="region of interest" description="Disordered" evidence="2">
    <location>
        <begin position="142"/>
        <end position="188"/>
    </location>
</feature>
<name>A0A9P4SJI0_9PEZI</name>
<feature type="region of interest" description="Disordered" evidence="2">
    <location>
        <begin position="1"/>
        <end position="124"/>
    </location>
</feature>
<dbReference type="EMBL" id="MU006089">
    <property type="protein sequence ID" value="KAF2843474.1"/>
    <property type="molecule type" value="Genomic_DNA"/>
</dbReference>
<dbReference type="AlphaFoldDB" id="A0A9P4SJI0"/>
<evidence type="ECO:0000256" key="1">
    <source>
        <dbReference type="ARBA" id="ARBA00038211"/>
    </source>
</evidence>
<dbReference type="Gene3D" id="3.90.1200.10">
    <property type="match status" value="1"/>
</dbReference>
<evidence type="ECO:0000259" key="3">
    <source>
        <dbReference type="Pfam" id="PF04428"/>
    </source>
</evidence>
<dbReference type="InterPro" id="IPR011009">
    <property type="entry name" value="Kinase-like_dom_sf"/>
</dbReference>
<feature type="compositionally biased region" description="Polar residues" evidence="2">
    <location>
        <begin position="95"/>
        <end position="105"/>
    </location>
</feature>
<evidence type="ECO:0000313" key="5">
    <source>
        <dbReference type="Proteomes" id="UP000799429"/>
    </source>
</evidence>
<dbReference type="OrthoDB" id="10267235at2759"/>
<dbReference type="GO" id="GO:0004305">
    <property type="term" value="F:ethanolamine kinase activity"/>
    <property type="evidence" value="ECO:0007669"/>
    <property type="project" value="TreeGrafter"/>
</dbReference>
<accession>A0A9P4SJI0</accession>
<reference evidence="4" key="1">
    <citation type="journal article" date="2020" name="Stud. Mycol.">
        <title>101 Dothideomycetes genomes: a test case for predicting lifestyles and emergence of pathogens.</title>
        <authorList>
            <person name="Haridas S."/>
            <person name="Albert R."/>
            <person name="Binder M."/>
            <person name="Bloem J."/>
            <person name="Labutti K."/>
            <person name="Salamov A."/>
            <person name="Andreopoulos B."/>
            <person name="Baker S."/>
            <person name="Barry K."/>
            <person name="Bills G."/>
            <person name="Bluhm B."/>
            <person name="Cannon C."/>
            <person name="Castanera R."/>
            <person name="Culley D."/>
            <person name="Daum C."/>
            <person name="Ezra D."/>
            <person name="Gonzalez J."/>
            <person name="Henrissat B."/>
            <person name="Kuo A."/>
            <person name="Liang C."/>
            <person name="Lipzen A."/>
            <person name="Lutzoni F."/>
            <person name="Magnuson J."/>
            <person name="Mondo S."/>
            <person name="Nolan M."/>
            <person name="Ohm R."/>
            <person name="Pangilinan J."/>
            <person name="Park H.-J."/>
            <person name="Ramirez L."/>
            <person name="Alfaro M."/>
            <person name="Sun H."/>
            <person name="Tritt A."/>
            <person name="Yoshinaga Y."/>
            <person name="Zwiers L.-H."/>
            <person name="Turgeon B."/>
            <person name="Goodwin S."/>
            <person name="Spatafora J."/>
            <person name="Crous P."/>
            <person name="Grigoriev I."/>
        </authorList>
    </citation>
    <scope>NUCLEOTIDE SEQUENCE</scope>
    <source>
        <strain evidence="4">CBS 101060</strain>
    </source>
</reference>
<dbReference type="SUPFAM" id="SSF56112">
    <property type="entry name" value="Protein kinase-like (PK-like)"/>
    <property type="match status" value="1"/>
</dbReference>
<dbReference type="InterPro" id="IPR007521">
    <property type="entry name" value="Choline_kin_N"/>
</dbReference>
<organism evidence="4 5">
    <name type="scientific">Patellaria atrata CBS 101060</name>
    <dbReference type="NCBI Taxonomy" id="1346257"/>
    <lineage>
        <taxon>Eukaryota</taxon>
        <taxon>Fungi</taxon>
        <taxon>Dikarya</taxon>
        <taxon>Ascomycota</taxon>
        <taxon>Pezizomycotina</taxon>
        <taxon>Dothideomycetes</taxon>
        <taxon>Dothideomycetes incertae sedis</taxon>
        <taxon>Patellariales</taxon>
        <taxon>Patellariaceae</taxon>
        <taxon>Patellaria</taxon>
    </lineage>
</organism>
<protein>
    <recommendedName>
        <fullName evidence="3">Choline kinase N-terminal domain-containing protein</fullName>
    </recommendedName>
</protein>
<proteinExistence type="inferred from homology"/>
<feature type="region of interest" description="Disordered" evidence="2">
    <location>
        <begin position="206"/>
        <end position="244"/>
    </location>
</feature>
<comment type="similarity">
    <text evidence="1">Belongs to the choline/ethanolamine kinase family.</text>
</comment>
<dbReference type="Pfam" id="PF01633">
    <property type="entry name" value="Choline_kinase"/>
    <property type="match status" value="1"/>
</dbReference>
<dbReference type="CDD" id="cd05157">
    <property type="entry name" value="ETNK_euk"/>
    <property type="match status" value="1"/>
</dbReference>
<dbReference type="Gene3D" id="3.30.200.20">
    <property type="entry name" value="Phosphorylase Kinase, domain 1"/>
    <property type="match status" value="1"/>
</dbReference>
<dbReference type="GO" id="GO:0006646">
    <property type="term" value="P:phosphatidylethanolamine biosynthetic process"/>
    <property type="evidence" value="ECO:0007669"/>
    <property type="project" value="TreeGrafter"/>
</dbReference>
<feature type="compositionally biased region" description="Polar residues" evidence="2">
    <location>
        <begin position="114"/>
        <end position="124"/>
    </location>
</feature>
<comment type="caution">
    <text evidence="4">The sequence shown here is derived from an EMBL/GenBank/DDBJ whole genome shotgun (WGS) entry which is preliminary data.</text>
</comment>
<dbReference type="GO" id="GO:0005737">
    <property type="term" value="C:cytoplasm"/>
    <property type="evidence" value="ECO:0007669"/>
    <property type="project" value="TreeGrafter"/>
</dbReference>
<evidence type="ECO:0000313" key="4">
    <source>
        <dbReference type="EMBL" id="KAF2843474.1"/>
    </source>
</evidence>